<reference evidence="1 2" key="1">
    <citation type="journal article" date="2021" name="Elife">
        <title>Chloroplast acquisition without the gene transfer in kleptoplastic sea slugs, Plakobranchus ocellatus.</title>
        <authorList>
            <person name="Maeda T."/>
            <person name="Takahashi S."/>
            <person name="Yoshida T."/>
            <person name="Shimamura S."/>
            <person name="Takaki Y."/>
            <person name="Nagai Y."/>
            <person name="Toyoda A."/>
            <person name="Suzuki Y."/>
            <person name="Arimoto A."/>
            <person name="Ishii H."/>
            <person name="Satoh N."/>
            <person name="Nishiyama T."/>
            <person name="Hasebe M."/>
            <person name="Maruyama T."/>
            <person name="Minagawa J."/>
            <person name="Obokata J."/>
            <person name="Shigenobu S."/>
        </authorList>
    </citation>
    <scope>NUCLEOTIDE SEQUENCE [LARGE SCALE GENOMIC DNA]</scope>
</reference>
<dbReference type="Proteomes" id="UP000735302">
    <property type="component" value="Unassembled WGS sequence"/>
</dbReference>
<gene>
    <name evidence="1" type="ORF">PoB_001347600</name>
</gene>
<evidence type="ECO:0000313" key="1">
    <source>
        <dbReference type="EMBL" id="GFN86970.1"/>
    </source>
</evidence>
<organism evidence="1 2">
    <name type="scientific">Plakobranchus ocellatus</name>
    <dbReference type="NCBI Taxonomy" id="259542"/>
    <lineage>
        <taxon>Eukaryota</taxon>
        <taxon>Metazoa</taxon>
        <taxon>Spiralia</taxon>
        <taxon>Lophotrochozoa</taxon>
        <taxon>Mollusca</taxon>
        <taxon>Gastropoda</taxon>
        <taxon>Heterobranchia</taxon>
        <taxon>Euthyneura</taxon>
        <taxon>Panpulmonata</taxon>
        <taxon>Sacoglossa</taxon>
        <taxon>Placobranchoidea</taxon>
        <taxon>Plakobranchidae</taxon>
        <taxon>Plakobranchus</taxon>
    </lineage>
</organism>
<protein>
    <submittedName>
        <fullName evidence="1">Uncharacterized protein</fullName>
    </submittedName>
</protein>
<name>A0AAV3YU48_9GAST</name>
<keyword evidence="2" id="KW-1185">Reference proteome</keyword>
<evidence type="ECO:0000313" key="2">
    <source>
        <dbReference type="Proteomes" id="UP000735302"/>
    </source>
</evidence>
<dbReference type="EMBL" id="BLXT01001645">
    <property type="protein sequence ID" value="GFN86970.1"/>
    <property type="molecule type" value="Genomic_DNA"/>
</dbReference>
<proteinExistence type="predicted"/>
<dbReference type="AlphaFoldDB" id="A0AAV3YU48"/>
<comment type="caution">
    <text evidence="1">The sequence shown here is derived from an EMBL/GenBank/DDBJ whole genome shotgun (WGS) entry which is preliminary data.</text>
</comment>
<accession>A0AAV3YU48</accession>
<sequence>MTHCSPQENDLMNGELAILGPFSCSVSNSTLLHNARAPRCCNSACWPTAHGSRAHVLFLSPQVPLGLRLVDDFRFRGRGWIKKINSSRSWQQGLFLLVYP</sequence>